<dbReference type="Proteomes" id="UP001187471">
    <property type="component" value="Unassembled WGS sequence"/>
</dbReference>
<proteinExistence type="predicted"/>
<dbReference type="AlphaFoldDB" id="A0AA88REJ2"/>
<dbReference type="Pfam" id="PF12609">
    <property type="entry name" value="DUF3774"/>
    <property type="match status" value="2"/>
</dbReference>
<comment type="caution">
    <text evidence="1">The sequence shown here is derived from an EMBL/GenBank/DDBJ whole genome shotgun (WGS) entry which is preliminary data.</text>
</comment>
<accession>A0AA88REJ2</accession>
<organism evidence="1 2">
    <name type="scientific">Escallonia rubra</name>
    <dbReference type="NCBI Taxonomy" id="112253"/>
    <lineage>
        <taxon>Eukaryota</taxon>
        <taxon>Viridiplantae</taxon>
        <taxon>Streptophyta</taxon>
        <taxon>Embryophyta</taxon>
        <taxon>Tracheophyta</taxon>
        <taxon>Spermatophyta</taxon>
        <taxon>Magnoliopsida</taxon>
        <taxon>eudicotyledons</taxon>
        <taxon>Gunneridae</taxon>
        <taxon>Pentapetalae</taxon>
        <taxon>asterids</taxon>
        <taxon>campanulids</taxon>
        <taxon>Escalloniales</taxon>
        <taxon>Escalloniaceae</taxon>
        <taxon>Escallonia</taxon>
    </lineage>
</organism>
<keyword evidence="2" id="KW-1185">Reference proteome</keyword>
<evidence type="ECO:0000313" key="2">
    <source>
        <dbReference type="Proteomes" id="UP001187471"/>
    </source>
</evidence>
<dbReference type="InterPro" id="IPR022251">
    <property type="entry name" value="DUF3774_wound-induced"/>
</dbReference>
<name>A0AA88REJ2_9ASTE</name>
<sequence length="178" mass="20067">MSSTSRAWVVAASIAAVDALKDQGFCRWNYALRSIHQHAKTNIRSYSQARRLCAPSTAVMAGEEKVKRSEESLRKVIFAENMSGAIAKKSALIVAASIGAVEALKDQGFCRWNYALRSMQQHAKTNLRSYYQQQGDRQRPINPLASSPMREVRKVKRTEESLEKIMRLSCWGPSTVRF</sequence>
<dbReference type="EMBL" id="JAVXUO010001214">
    <property type="protein sequence ID" value="KAK2984728.1"/>
    <property type="molecule type" value="Genomic_DNA"/>
</dbReference>
<dbReference type="PANTHER" id="PTHR33090">
    <property type="entry name" value="DUF3774 DOMAIN PROTEIN-RELATED"/>
    <property type="match status" value="1"/>
</dbReference>
<gene>
    <name evidence="1" type="ORF">RJ640_004553</name>
</gene>
<reference evidence="1" key="1">
    <citation type="submission" date="2022-12" db="EMBL/GenBank/DDBJ databases">
        <title>Draft genome assemblies for two species of Escallonia (Escalloniales).</title>
        <authorList>
            <person name="Chanderbali A."/>
            <person name="Dervinis C."/>
            <person name="Anghel I."/>
            <person name="Soltis D."/>
            <person name="Soltis P."/>
            <person name="Zapata F."/>
        </authorList>
    </citation>
    <scope>NUCLEOTIDE SEQUENCE</scope>
    <source>
        <strain evidence="1">UCBG92.1500</strain>
        <tissue evidence="1">Leaf</tissue>
    </source>
</reference>
<evidence type="ECO:0008006" key="3">
    <source>
        <dbReference type="Google" id="ProtNLM"/>
    </source>
</evidence>
<protein>
    <recommendedName>
        <fullName evidence="3">Wound-responsive family protein</fullName>
    </recommendedName>
</protein>
<evidence type="ECO:0000313" key="1">
    <source>
        <dbReference type="EMBL" id="KAK2984728.1"/>
    </source>
</evidence>